<evidence type="ECO:0000256" key="10">
    <source>
        <dbReference type="RuleBase" id="RU362071"/>
    </source>
</evidence>
<dbReference type="PRINTS" id="PR00953">
    <property type="entry name" value="TYPE3IMRPROT"/>
</dbReference>
<dbReference type="EMBL" id="CP039691">
    <property type="protein sequence ID" value="QCI98694.1"/>
    <property type="molecule type" value="Genomic_DNA"/>
</dbReference>
<dbReference type="InterPro" id="IPR006303">
    <property type="entry name" value="FliR"/>
</dbReference>
<feature type="transmembrane region" description="Helical" evidence="10">
    <location>
        <begin position="79"/>
        <end position="104"/>
    </location>
</feature>
<evidence type="ECO:0000313" key="11">
    <source>
        <dbReference type="EMBL" id="QCI98694.1"/>
    </source>
</evidence>
<dbReference type="Proteomes" id="UP000298545">
    <property type="component" value="Chromosome circular"/>
</dbReference>
<dbReference type="GO" id="GO:0044780">
    <property type="term" value="P:bacterial-type flagellum assembly"/>
    <property type="evidence" value="ECO:0007669"/>
    <property type="project" value="UniProtKB-UniRule"/>
</dbReference>
<evidence type="ECO:0000256" key="7">
    <source>
        <dbReference type="ARBA" id="ARBA00023136"/>
    </source>
</evidence>
<dbReference type="AlphaFoldDB" id="A0A4D7DTN2"/>
<evidence type="ECO:0000256" key="3">
    <source>
        <dbReference type="ARBA" id="ARBA00021717"/>
    </source>
</evidence>
<keyword evidence="14" id="KW-1185">Reference proteome</keyword>
<dbReference type="STRING" id="1367849.GCA_000518585_00933"/>
<evidence type="ECO:0000256" key="5">
    <source>
        <dbReference type="ARBA" id="ARBA00022692"/>
    </source>
</evidence>
<dbReference type="KEGG" id="alf:CFBP5473_12785"/>
<keyword evidence="8 10" id="KW-0975">Bacterial flagellum</keyword>
<keyword evidence="5 10" id="KW-0812">Transmembrane</keyword>
<evidence type="ECO:0000256" key="6">
    <source>
        <dbReference type="ARBA" id="ARBA00022989"/>
    </source>
</evidence>
<dbReference type="GO" id="GO:0009425">
    <property type="term" value="C:bacterial-type flagellum basal body"/>
    <property type="evidence" value="ECO:0007669"/>
    <property type="project" value="UniProtKB-SubCell"/>
</dbReference>
<reference evidence="12 14" key="2">
    <citation type="submission" date="2021-03" db="EMBL/GenBank/DDBJ databases">
        <title>Rapid diversification of plasmids in a genus of pathogenic and nitrogen fixing bacteria.</title>
        <authorList>
            <person name="Weisberg A.J."/>
            <person name="Miller M."/>
            <person name="Ream W."/>
            <person name="Grunwald N.J."/>
            <person name="Chang J.H."/>
        </authorList>
    </citation>
    <scope>NUCLEOTIDE SEQUENCE [LARGE SCALE GENOMIC DNA]</scope>
    <source>
        <strain evidence="12 14">AF3.44</strain>
    </source>
</reference>
<organism evidence="11 13">
    <name type="scientific">Agrobacterium larrymoorei</name>
    <dbReference type="NCBI Taxonomy" id="160699"/>
    <lineage>
        <taxon>Bacteria</taxon>
        <taxon>Pseudomonadati</taxon>
        <taxon>Pseudomonadota</taxon>
        <taxon>Alphaproteobacteria</taxon>
        <taxon>Hyphomicrobiales</taxon>
        <taxon>Rhizobiaceae</taxon>
        <taxon>Rhizobium/Agrobacterium group</taxon>
        <taxon>Agrobacterium</taxon>
    </lineage>
</organism>
<dbReference type="InterPro" id="IPR002010">
    <property type="entry name" value="T3SS_IM_R"/>
</dbReference>
<dbReference type="OrthoDB" id="9779817at2"/>
<dbReference type="GO" id="GO:0006605">
    <property type="term" value="P:protein targeting"/>
    <property type="evidence" value="ECO:0007669"/>
    <property type="project" value="UniProtKB-UniRule"/>
</dbReference>
<feature type="transmembrane region" description="Helical" evidence="10">
    <location>
        <begin position="219"/>
        <end position="240"/>
    </location>
</feature>
<dbReference type="GO" id="GO:0005886">
    <property type="term" value="C:plasma membrane"/>
    <property type="evidence" value="ECO:0007669"/>
    <property type="project" value="UniProtKB-SubCell"/>
</dbReference>
<evidence type="ECO:0000313" key="14">
    <source>
        <dbReference type="Proteomes" id="UP000826513"/>
    </source>
</evidence>
<dbReference type="Proteomes" id="UP000826513">
    <property type="component" value="Chromosome 1"/>
</dbReference>
<feature type="transmembrane region" description="Helical" evidence="10">
    <location>
        <begin position="38"/>
        <end position="58"/>
    </location>
</feature>
<feature type="transmembrane region" description="Helical" evidence="10">
    <location>
        <begin position="7"/>
        <end position="26"/>
    </location>
</feature>
<sequence length="250" mass="27293">MISDPQGTVMALFLAFCRIGACLMVMPGFSSARLSMQIRLFLALTLSMALLPLMWDVIYPVAKGDTVTFFRSMLFETMIGAMFGLIAHLYLLGMQFAATIMGTAMSFTGPPAQDVLEDTSESQLASLLTFGVLLVLFLLDFHHVVFKALVESYTSIPISGGITMQRMLISLTDTLVASMNIALRVASPFILYGFLFNVAIGLINKLAPQIPVYFISTPYALALGLLLLYFGIAAVVNQFVNGFFTVFANM</sequence>
<dbReference type="PANTHER" id="PTHR30065">
    <property type="entry name" value="FLAGELLAR BIOSYNTHETIC PROTEIN FLIR"/>
    <property type="match status" value="1"/>
</dbReference>
<gene>
    <name evidence="11" type="primary">fliR</name>
    <name evidence="11" type="ORF">CFBP5473_12785</name>
    <name evidence="12" type="ORF">J5285_06950</name>
</gene>
<dbReference type="Pfam" id="PF01311">
    <property type="entry name" value="Bac_export_1"/>
    <property type="match status" value="1"/>
</dbReference>
<evidence type="ECO:0000256" key="2">
    <source>
        <dbReference type="ARBA" id="ARBA00009772"/>
    </source>
</evidence>
<keyword evidence="11" id="KW-0969">Cilium</keyword>
<keyword evidence="4 10" id="KW-1003">Cell membrane</keyword>
<keyword evidence="6 10" id="KW-1133">Transmembrane helix</keyword>
<comment type="function">
    <text evidence="1 10">Role in flagellar biosynthesis.</text>
</comment>
<keyword evidence="11" id="KW-0966">Cell projection</keyword>
<accession>A0A4D7DTN2</accession>
<comment type="similarity">
    <text evidence="2 10">Belongs to the FliR/MopE/SpaR family.</text>
</comment>
<name>A0A4D7DTN2_9HYPH</name>
<keyword evidence="7 10" id="KW-0472">Membrane</keyword>
<evidence type="ECO:0000256" key="1">
    <source>
        <dbReference type="ARBA" id="ARBA00002578"/>
    </source>
</evidence>
<keyword evidence="11" id="KW-0282">Flagellum</keyword>
<feature type="transmembrane region" description="Helical" evidence="10">
    <location>
        <begin position="124"/>
        <end position="146"/>
    </location>
</feature>
<comment type="subcellular location">
    <subcellularLocation>
        <location evidence="10">Cell membrane</location>
        <topology evidence="10">Multi-pass membrane protein</topology>
    </subcellularLocation>
    <subcellularLocation>
        <location evidence="10">Bacterial flagellum basal body</location>
    </subcellularLocation>
</comment>
<reference evidence="11 13" key="1">
    <citation type="submission" date="2019-04" db="EMBL/GenBank/DDBJ databases">
        <title>Complete genome sequence of Agrobacterium larrymoorei CFBP5473.</title>
        <authorList>
            <person name="Haryono M."/>
            <person name="Chou L."/>
            <person name="Lin Y.-C."/>
            <person name="Lai E.-M."/>
            <person name="Kuo C.-H."/>
        </authorList>
    </citation>
    <scope>NUCLEOTIDE SEQUENCE [LARGE SCALE GENOMIC DNA]</scope>
    <source>
        <strain evidence="11 13">CFBP5473</strain>
    </source>
</reference>
<evidence type="ECO:0000313" key="12">
    <source>
        <dbReference type="EMBL" id="QYA05840.1"/>
    </source>
</evidence>
<evidence type="ECO:0000256" key="9">
    <source>
        <dbReference type="NCBIfam" id="TIGR01400"/>
    </source>
</evidence>
<proteinExistence type="inferred from homology"/>
<feature type="transmembrane region" description="Helical" evidence="10">
    <location>
        <begin position="189"/>
        <end position="207"/>
    </location>
</feature>
<evidence type="ECO:0000256" key="4">
    <source>
        <dbReference type="ARBA" id="ARBA00022475"/>
    </source>
</evidence>
<dbReference type="NCBIfam" id="TIGR01400">
    <property type="entry name" value="fliR"/>
    <property type="match status" value="1"/>
</dbReference>
<dbReference type="PANTHER" id="PTHR30065:SF1">
    <property type="entry name" value="SURFACE PRESENTATION OF ANTIGENS PROTEIN SPAR"/>
    <property type="match status" value="1"/>
</dbReference>
<dbReference type="EMBL" id="CP072167">
    <property type="protein sequence ID" value="QYA05840.1"/>
    <property type="molecule type" value="Genomic_DNA"/>
</dbReference>
<protein>
    <recommendedName>
        <fullName evidence="3 9">Flagellar biosynthetic protein FliR</fullName>
    </recommendedName>
</protein>
<evidence type="ECO:0000256" key="8">
    <source>
        <dbReference type="ARBA" id="ARBA00023143"/>
    </source>
</evidence>
<dbReference type="RefSeq" id="WP_027673813.1">
    <property type="nucleotide sequence ID" value="NZ_CP039691.1"/>
</dbReference>
<evidence type="ECO:0000313" key="13">
    <source>
        <dbReference type="Proteomes" id="UP000298545"/>
    </source>
</evidence>